<comment type="caution">
    <text evidence="2">The sequence shown here is derived from an EMBL/GenBank/DDBJ whole genome shotgun (WGS) entry which is preliminary data.</text>
</comment>
<evidence type="ECO:0000256" key="1">
    <source>
        <dbReference type="ARBA" id="ARBA00005627"/>
    </source>
</evidence>
<gene>
    <name evidence="2" type="primary">Cenpj_0</name>
    <name evidence="2" type="ORF">ELAFOR_R09407</name>
</gene>
<proteinExistence type="inferred from homology"/>
<dbReference type="InterPro" id="IPR047002">
    <property type="entry name" value="Tcp10_C_sf"/>
</dbReference>
<name>A0A851TRA6_9PASS</name>
<organism evidence="2 3">
    <name type="scientific">Elachura formosa</name>
    <name type="common">spotted wren-babbler</name>
    <dbReference type="NCBI Taxonomy" id="1463973"/>
    <lineage>
        <taxon>Eukaryota</taxon>
        <taxon>Metazoa</taxon>
        <taxon>Chordata</taxon>
        <taxon>Craniata</taxon>
        <taxon>Vertebrata</taxon>
        <taxon>Euteleostomi</taxon>
        <taxon>Archelosauria</taxon>
        <taxon>Archosauria</taxon>
        <taxon>Dinosauria</taxon>
        <taxon>Saurischia</taxon>
        <taxon>Theropoda</taxon>
        <taxon>Coelurosauria</taxon>
        <taxon>Aves</taxon>
        <taxon>Neognathae</taxon>
        <taxon>Neoaves</taxon>
        <taxon>Telluraves</taxon>
        <taxon>Australaves</taxon>
        <taxon>Passeriformes</taxon>
        <taxon>Elachuridae</taxon>
        <taxon>Elachura</taxon>
    </lineage>
</organism>
<comment type="similarity">
    <text evidence="1">Belongs to the TCP10 family.</text>
</comment>
<dbReference type="GO" id="GO:0005814">
    <property type="term" value="C:centriole"/>
    <property type="evidence" value="ECO:0007669"/>
    <property type="project" value="TreeGrafter"/>
</dbReference>
<protein>
    <submittedName>
        <fullName evidence="2">CENPJ protein</fullName>
    </submittedName>
</protein>
<dbReference type="GO" id="GO:0015631">
    <property type="term" value="F:tubulin binding"/>
    <property type="evidence" value="ECO:0007669"/>
    <property type="project" value="TreeGrafter"/>
</dbReference>
<dbReference type="AlphaFoldDB" id="A0A851TRA6"/>
<dbReference type="GO" id="GO:0060271">
    <property type="term" value="P:cilium assembly"/>
    <property type="evidence" value="ECO:0007669"/>
    <property type="project" value="TreeGrafter"/>
</dbReference>
<keyword evidence="3" id="KW-1185">Reference proteome</keyword>
<evidence type="ECO:0000313" key="2">
    <source>
        <dbReference type="EMBL" id="NXD19317.1"/>
    </source>
</evidence>
<feature type="non-terminal residue" evidence="2">
    <location>
        <position position="130"/>
    </location>
</feature>
<dbReference type="GO" id="GO:0061511">
    <property type="term" value="P:centriole elongation"/>
    <property type="evidence" value="ECO:0007669"/>
    <property type="project" value="TreeGrafter"/>
</dbReference>
<dbReference type="Gene3D" id="2.60.450.20">
    <property type="match status" value="1"/>
</dbReference>
<dbReference type="OrthoDB" id="10252174at2759"/>
<dbReference type="PANTHER" id="PTHR10331:SF25">
    <property type="entry name" value="T-COMPLEX PROTEIN 10A-RELATED"/>
    <property type="match status" value="1"/>
</dbReference>
<feature type="non-terminal residue" evidence="2">
    <location>
        <position position="1"/>
    </location>
</feature>
<evidence type="ECO:0000313" key="3">
    <source>
        <dbReference type="Proteomes" id="UP000623542"/>
    </source>
</evidence>
<dbReference type="EMBL" id="WBNG01000011">
    <property type="protein sequence ID" value="NXD19317.1"/>
    <property type="molecule type" value="Genomic_DNA"/>
</dbReference>
<dbReference type="GO" id="GO:0005813">
    <property type="term" value="C:centrosome"/>
    <property type="evidence" value="ECO:0007669"/>
    <property type="project" value="TreeGrafter"/>
</dbReference>
<reference evidence="2" key="1">
    <citation type="submission" date="2019-09" db="EMBL/GenBank/DDBJ databases">
        <title>Bird 10,000 Genomes (B10K) Project - Family phase.</title>
        <authorList>
            <person name="Zhang G."/>
        </authorList>
    </citation>
    <scope>NUCLEOTIDE SEQUENCE</scope>
    <source>
        <strain evidence="2">B10K-IZCAS-20218</strain>
        <tissue evidence="2">Blood</tissue>
    </source>
</reference>
<accession>A0A851TRA6</accession>
<dbReference type="InterPro" id="IPR026581">
    <property type="entry name" value="TCP10L/CENPJ"/>
</dbReference>
<dbReference type="Proteomes" id="UP000623542">
    <property type="component" value="Unassembled WGS sequence"/>
</dbReference>
<sequence>IYYYADVQTTHTVYPDGLETDFLPFLFYIKILSHQTQEIVFSNHTVKCLYSDGLKETFFPEGTIVKVEKDKLVVSSDGQRENHTVWFRRMGYLDGTMKTVFCNSRQGNKYSTERVQIKVEDGNFILDKKS</sequence>
<dbReference type="PANTHER" id="PTHR10331">
    <property type="entry name" value="T COMPLEX PROTEIN 10"/>
    <property type="match status" value="1"/>
</dbReference>